<keyword evidence="2" id="KW-1185">Reference proteome</keyword>
<evidence type="ECO:0000313" key="2">
    <source>
        <dbReference type="Proteomes" id="UP000184498"/>
    </source>
</evidence>
<protein>
    <submittedName>
        <fullName evidence="1">RHS repeat-associated core domain-containing protein</fullName>
    </submittedName>
</protein>
<dbReference type="STRING" id="216903.SAMN05444371_2942"/>
<sequence length="281" mass="31179">MTALMFLCCRNYYYGARYYDPNKSIWLSVDPLAVYNPVMETEFYGDGEHNGGVFNSFNNNSYIYCYQNPILLVDPNGKQTMAGALRGVPYGEINNVEKGWRDGLRKGGYQMDFVPGFGDGKGVIEGIVGTDMQGNKLSTFDRVLSLLLLSELKNTKIGIKALSDVEKARKIVTPKWGAKIADYGTNAMEHIKEGHFFDSRKGQKSSRFLQSLSNPGSVKELVQEAVAKGKHIGGEDNYKVIHTFDDVIGTTSDGKKTKTIQIYLDKAGNVKNAFPIPNSKK</sequence>
<gene>
    <name evidence="1" type="ORF">SAMN05444371_2942</name>
</gene>
<dbReference type="EMBL" id="FRAM01000003">
    <property type="protein sequence ID" value="SHK57507.1"/>
    <property type="molecule type" value="Genomic_DNA"/>
</dbReference>
<evidence type="ECO:0000313" key="1">
    <source>
        <dbReference type="EMBL" id="SHK57507.1"/>
    </source>
</evidence>
<dbReference type="Gene3D" id="2.180.10.10">
    <property type="entry name" value="RHS repeat-associated core"/>
    <property type="match status" value="1"/>
</dbReference>
<reference evidence="2" key="1">
    <citation type="submission" date="2016-11" db="EMBL/GenBank/DDBJ databases">
        <authorList>
            <person name="Varghese N."/>
            <person name="Submissions S."/>
        </authorList>
    </citation>
    <scope>NUCLEOTIDE SEQUENCE [LARGE SCALE GENOMIC DNA]</scope>
    <source>
        <strain evidence="2">DSM 18016</strain>
    </source>
</reference>
<dbReference type="OrthoDB" id="9765204at2"/>
<proteinExistence type="predicted"/>
<name>A0A1M6TKN2_9FLAO</name>
<dbReference type="RefSeq" id="WP_139258332.1">
    <property type="nucleotide sequence ID" value="NZ_FRAM01000003.1"/>
</dbReference>
<organism evidence="1 2">
    <name type="scientific">Epilithonimonas mollis</name>
    <dbReference type="NCBI Taxonomy" id="216903"/>
    <lineage>
        <taxon>Bacteria</taxon>
        <taxon>Pseudomonadati</taxon>
        <taxon>Bacteroidota</taxon>
        <taxon>Flavobacteriia</taxon>
        <taxon>Flavobacteriales</taxon>
        <taxon>Weeksellaceae</taxon>
        <taxon>Chryseobacterium group</taxon>
        <taxon>Epilithonimonas</taxon>
    </lineage>
</organism>
<dbReference type="AlphaFoldDB" id="A0A1M6TKN2"/>
<dbReference type="Proteomes" id="UP000184498">
    <property type="component" value="Unassembled WGS sequence"/>
</dbReference>
<accession>A0A1M6TKN2</accession>